<gene>
    <name evidence="2" type="ORF">OLEA9_A027379</name>
</gene>
<evidence type="ECO:0000313" key="3">
    <source>
        <dbReference type="Proteomes" id="UP000594638"/>
    </source>
</evidence>
<sequence length="262" mass="28879">MVHGEISIAGQCGQLDEVTSSSSTPEKRSEQDSDEVAGKSSVQEKKSEYVVEWISLIGLKEEKRNKEKLLILMGLDSIGEGAQQVDYKNTFTIDEMGLNAVKVYGPTTDYNLGARRINLNSSFDYKYPRQAGTTKEEEMLEALASPSSEVFEPGSPPQNKLDKIKASMNRREDKYVNGLANSVEVHIVKPVGLILERAQSGLDYIVYEMDDEPLGPTTHYTSSTDRLAVSNVGQPSDSNSPCYKGSSSSQFRTIDSELFQTA</sequence>
<dbReference type="Gramene" id="OE9A027379T1">
    <property type="protein sequence ID" value="OE9A027379C1"/>
    <property type="gene ID" value="OE9A027379"/>
</dbReference>
<accession>A0A8S0SZD5</accession>
<feature type="region of interest" description="Disordered" evidence="1">
    <location>
        <begin position="1"/>
        <end position="43"/>
    </location>
</feature>
<organism evidence="2 3">
    <name type="scientific">Olea europaea subsp. europaea</name>
    <dbReference type="NCBI Taxonomy" id="158383"/>
    <lineage>
        <taxon>Eukaryota</taxon>
        <taxon>Viridiplantae</taxon>
        <taxon>Streptophyta</taxon>
        <taxon>Embryophyta</taxon>
        <taxon>Tracheophyta</taxon>
        <taxon>Spermatophyta</taxon>
        <taxon>Magnoliopsida</taxon>
        <taxon>eudicotyledons</taxon>
        <taxon>Gunneridae</taxon>
        <taxon>Pentapetalae</taxon>
        <taxon>asterids</taxon>
        <taxon>lamiids</taxon>
        <taxon>Lamiales</taxon>
        <taxon>Oleaceae</taxon>
        <taxon>Oleeae</taxon>
        <taxon>Olea</taxon>
    </lineage>
</organism>
<proteinExistence type="predicted"/>
<feature type="region of interest" description="Disordered" evidence="1">
    <location>
        <begin position="231"/>
        <end position="250"/>
    </location>
</feature>
<dbReference type="EMBL" id="CACTIH010005529">
    <property type="protein sequence ID" value="CAA2996556.1"/>
    <property type="molecule type" value="Genomic_DNA"/>
</dbReference>
<dbReference type="OrthoDB" id="1721643at2759"/>
<protein>
    <submittedName>
        <fullName evidence="2">Uncharacterized protein</fullName>
    </submittedName>
</protein>
<dbReference type="Proteomes" id="UP000594638">
    <property type="component" value="Unassembled WGS sequence"/>
</dbReference>
<evidence type="ECO:0000313" key="2">
    <source>
        <dbReference type="EMBL" id="CAA2996556.1"/>
    </source>
</evidence>
<evidence type="ECO:0000256" key="1">
    <source>
        <dbReference type="SAM" id="MobiDB-lite"/>
    </source>
</evidence>
<name>A0A8S0SZD5_OLEEU</name>
<comment type="caution">
    <text evidence="2">The sequence shown here is derived from an EMBL/GenBank/DDBJ whole genome shotgun (WGS) entry which is preliminary data.</text>
</comment>
<keyword evidence="3" id="KW-1185">Reference proteome</keyword>
<dbReference type="AlphaFoldDB" id="A0A8S0SZD5"/>
<reference evidence="2 3" key="1">
    <citation type="submission" date="2019-12" db="EMBL/GenBank/DDBJ databases">
        <authorList>
            <person name="Alioto T."/>
            <person name="Alioto T."/>
            <person name="Gomez Garrido J."/>
        </authorList>
    </citation>
    <scope>NUCLEOTIDE SEQUENCE [LARGE SCALE GENOMIC DNA]</scope>
</reference>